<sequence>MRLSLILCLLLSAFYFQDVTLTAYTASVEECGKADGITASGTKATQGRTIAADHLPFGTLVEIDGHLYTVEDRFGGGYTNKIDIYFDNYMDAINFGRQQRIVRVYY</sequence>
<accession>A0A8S5REP7</accession>
<dbReference type="InterPro" id="IPR059180">
    <property type="entry name" value="3D_YorM"/>
</dbReference>
<dbReference type="CDD" id="cd14667">
    <property type="entry name" value="3D_containing_proteins"/>
    <property type="match status" value="1"/>
</dbReference>
<dbReference type="EMBL" id="BK059096">
    <property type="protein sequence ID" value="DAE29635.1"/>
    <property type="molecule type" value="Genomic_DNA"/>
</dbReference>
<organism evidence="1">
    <name type="scientific">virus sp. ctqq75</name>
    <dbReference type="NCBI Taxonomy" id="2827999"/>
    <lineage>
        <taxon>Viruses</taxon>
    </lineage>
</organism>
<evidence type="ECO:0000313" key="1">
    <source>
        <dbReference type="EMBL" id="DAE29635.1"/>
    </source>
</evidence>
<name>A0A8S5REP7_9VIRU</name>
<protein>
    <submittedName>
        <fullName evidence="1">Lytic transglycosylase</fullName>
    </submittedName>
</protein>
<reference evidence="1" key="1">
    <citation type="journal article" date="2021" name="Proc. Natl. Acad. Sci. U.S.A.">
        <title>A Catalog of Tens of Thousands of Viruses from Human Metagenomes Reveals Hidden Associations with Chronic Diseases.</title>
        <authorList>
            <person name="Tisza M.J."/>
            <person name="Buck C.B."/>
        </authorList>
    </citation>
    <scope>NUCLEOTIDE SEQUENCE</scope>
    <source>
        <strain evidence="1">Ctqq75</strain>
    </source>
</reference>
<proteinExistence type="predicted"/>